<evidence type="ECO:0000313" key="3">
    <source>
        <dbReference type="Proteomes" id="UP001447188"/>
    </source>
</evidence>
<name>A0ABR3G6C4_9PEZI</name>
<evidence type="ECO:0000313" key="2">
    <source>
        <dbReference type="EMBL" id="KAL0631507.1"/>
    </source>
</evidence>
<dbReference type="EMBL" id="JBBBZM010000240">
    <property type="protein sequence ID" value="KAL0631507.1"/>
    <property type="molecule type" value="Genomic_DNA"/>
</dbReference>
<keyword evidence="1" id="KW-0732">Signal</keyword>
<gene>
    <name evidence="2" type="ORF">Q9L58_009629</name>
</gene>
<reference evidence="2 3" key="1">
    <citation type="submission" date="2024-02" db="EMBL/GenBank/DDBJ databases">
        <title>Discinaceae phylogenomics.</title>
        <authorList>
            <person name="Dirks A.C."/>
            <person name="James T.Y."/>
        </authorList>
    </citation>
    <scope>NUCLEOTIDE SEQUENCE [LARGE SCALE GENOMIC DNA]</scope>
    <source>
        <strain evidence="2 3">ACD0624</strain>
    </source>
</reference>
<keyword evidence="3" id="KW-1185">Reference proteome</keyword>
<organism evidence="2 3">
    <name type="scientific">Discina gigas</name>
    <dbReference type="NCBI Taxonomy" id="1032678"/>
    <lineage>
        <taxon>Eukaryota</taxon>
        <taxon>Fungi</taxon>
        <taxon>Dikarya</taxon>
        <taxon>Ascomycota</taxon>
        <taxon>Pezizomycotina</taxon>
        <taxon>Pezizomycetes</taxon>
        <taxon>Pezizales</taxon>
        <taxon>Discinaceae</taxon>
        <taxon>Discina</taxon>
    </lineage>
</organism>
<feature type="signal peptide" evidence="1">
    <location>
        <begin position="1"/>
        <end position="19"/>
    </location>
</feature>
<feature type="chain" id="PRO_5045325328" evidence="1">
    <location>
        <begin position="20"/>
        <end position="94"/>
    </location>
</feature>
<protein>
    <submittedName>
        <fullName evidence="2">Uncharacterized protein</fullName>
    </submittedName>
</protein>
<evidence type="ECO:0000256" key="1">
    <source>
        <dbReference type="SAM" id="SignalP"/>
    </source>
</evidence>
<comment type="caution">
    <text evidence="2">The sequence shown here is derived from an EMBL/GenBank/DDBJ whole genome shotgun (WGS) entry which is preliminary data.</text>
</comment>
<proteinExistence type="predicted"/>
<accession>A0ABR3G6C4</accession>
<sequence>MQFKSIVFSLVATLALTQAAAVPERYGGCLQDMGPTLKAMGTSAYEVGNSIVGGARCTGSTSAYLRVVVKLFCAGTLDLLSAKTTYYTLINKSN</sequence>
<dbReference type="Proteomes" id="UP001447188">
    <property type="component" value="Unassembled WGS sequence"/>
</dbReference>